<keyword evidence="2" id="KW-1185">Reference proteome</keyword>
<proteinExistence type="predicted"/>
<evidence type="ECO:0000313" key="1">
    <source>
        <dbReference type="EMBL" id="QQP57617.1"/>
    </source>
</evidence>
<dbReference type="Proteomes" id="UP000595437">
    <property type="component" value="Chromosome 2"/>
</dbReference>
<accession>A0A7T8KKH5</accession>
<dbReference type="EMBL" id="CP045891">
    <property type="protein sequence ID" value="QQP57617.1"/>
    <property type="molecule type" value="Genomic_DNA"/>
</dbReference>
<gene>
    <name evidence="1" type="ORF">FKW44_002661</name>
</gene>
<name>A0A7T8KKH5_CALRO</name>
<evidence type="ECO:0000313" key="2">
    <source>
        <dbReference type="Proteomes" id="UP000595437"/>
    </source>
</evidence>
<dbReference type="AlphaFoldDB" id="A0A7T8KKH5"/>
<organism evidence="1 2">
    <name type="scientific">Caligus rogercresseyi</name>
    <name type="common">Sea louse</name>
    <dbReference type="NCBI Taxonomy" id="217165"/>
    <lineage>
        <taxon>Eukaryota</taxon>
        <taxon>Metazoa</taxon>
        <taxon>Ecdysozoa</taxon>
        <taxon>Arthropoda</taxon>
        <taxon>Crustacea</taxon>
        <taxon>Multicrustacea</taxon>
        <taxon>Hexanauplia</taxon>
        <taxon>Copepoda</taxon>
        <taxon>Siphonostomatoida</taxon>
        <taxon>Caligidae</taxon>
        <taxon>Caligus</taxon>
    </lineage>
</organism>
<sequence length="55" mass="6335">MEEWGVALREIHPCPTNHGVDNINNLMTRLFEGNARIYTSRDSVSENQHYTRSSS</sequence>
<protein>
    <submittedName>
        <fullName evidence="1">Uncharacterized protein</fullName>
    </submittedName>
</protein>
<reference evidence="2" key="1">
    <citation type="submission" date="2021-01" db="EMBL/GenBank/DDBJ databases">
        <title>Caligus Genome Assembly.</title>
        <authorList>
            <person name="Gallardo-Escarate C."/>
        </authorList>
    </citation>
    <scope>NUCLEOTIDE SEQUENCE [LARGE SCALE GENOMIC DNA]</scope>
</reference>